<feature type="region of interest" description="Disordered" evidence="1">
    <location>
        <begin position="50"/>
        <end position="127"/>
    </location>
</feature>
<feature type="region of interest" description="Disordered" evidence="1">
    <location>
        <begin position="676"/>
        <end position="703"/>
    </location>
</feature>
<evidence type="ECO:0000313" key="3">
    <source>
        <dbReference type="Proteomes" id="UP000054560"/>
    </source>
</evidence>
<keyword evidence="3" id="KW-1185">Reference proteome</keyword>
<feature type="compositionally biased region" description="Polar residues" evidence="1">
    <location>
        <begin position="56"/>
        <end position="65"/>
    </location>
</feature>
<feature type="compositionally biased region" description="Low complexity" evidence="1">
    <location>
        <begin position="413"/>
        <end position="425"/>
    </location>
</feature>
<dbReference type="RefSeq" id="XP_014149124.1">
    <property type="nucleotide sequence ID" value="XM_014293649.1"/>
</dbReference>
<accession>A0A0L0FEM9</accession>
<dbReference type="AlphaFoldDB" id="A0A0L0FEM9"/>
<feature type="region of interest" description="Disordered" evidence="1">
    <location>
        <begin position="404"/>
        <end position="425"/>
    </location>
</feature>
<feature type="compositionally biased region" description="Basic and acidic residues" evidence="1">
    <location>
        <begin position="523"/>
        <end position="535"/>
    </location>
</feature>
<feature type="compositionally biased region" description="Low complexity" evidence="1">
    <location>
        <begin position="81"/>
        <end position="107"/>
    </location>
</feature>
<proteinExistence type="predicted"/>
<feature type="region of interest" description="Disordered" evidence="1">
    <location>
        <begin position="242"/>
        <end position="261"/>
    </location>
</feature>
<feature type="compositionally biased region" description="Polar residues" evidence="1">
    <location>
        <begin position="306"/>
        <end position="319"/>
    </location>
</feature>
<feature type="region of interest" description="Disordered" evidence="1">
    <location>
        <begin position="273"/>
        <end position="369"/>
    </location>
</feature>
<feature type="region of interest" description="Disordered" evidence="1">
    <location>
        <begin position="1"/>
        <end position="22"/>
    </location>
</feature>
<evidence type="ECO:0000256" key="1">
    <source>
        <dbReference type="SAM" id="MobiDB-lite"/>
    </source>
</evidence>
<name>A0A0L0FEM9_9EUKA</name>
<dbReference type="Proteomes" id="UP000054560">
    <property type="component" value="Unassembled WGS sequence"/>
</dbReference>
<feature type="region of interest" description="Disordered" evidence="1">
    <location>
        <begin position="801"/>
        <end position="843"/>
    </location>
</feature>
<feature type="compositionally biased region" description="Basic and acidic residues" evidence="1">
    <location>
        <begin position="551"/>
        <end position="560"/>
    </location>
</feature>
<dbReference type="GeneID" id="25912754"/>
<reference evidence="2 3" key="1">
    <citation type="submission" date="2011-02" db="EMBL/GenBank/DDBJ databases">
        <title>The Genome Sequence of Sphaeroforma arctica JP610.</title>
        <authorList>
            <consortium name="The Broad Institute Genome Sequencing Platform"/>
            <person name="Russ C."/>
            <person name="Cuomo C."/>
            <person name="Young S.K."/>
            <person name="Zeng Q."/>
            <person name="Gargeya S."/>
            <person name="Alvarado L."/>
            <person name="Berlin A."/>
            <person name="Chapman S.B."/>
            <person name="Chen Z."/>
            <person name="Freedman E."/>
            <person name="Gellesch M."/>
            <person name="Goldberg J."/>
            <person name="Griggs A."/>
            <person name="Gujja S."/>
            <person name="Heilman E."/>
            <person name="Heiman D."/>
            <person name="Howarth C."/>
            <person name="Mehta T."/>
            <person name="Neiman D."/>
            <person name="Pearson M."/>
            <person name="Roberts A."/>
            <person name="Saif S."/>
            <person name="Shea T."/>
            <person name="Shenoy N."/>
            <person name="Sisk P."/>
            <person name="Stolte C."/>
            <person name="Sykes S."/>
            <person name="White J."/>
            <person name="Yandava C."/>
            <person name="Burger G."/>
            <person name="Gray M.W."/>
            <person name="Holland P.W.H."/>
            <person name="King N."/>
            <person name="Lang F.B.F."/>
            <person name="Roger A.J."/>
            <person name="Ruiz-Trillo I."/>
            <person name="Haas B."/>
            <person name="Nusbaum C."/>
            <person name="Birren B."/>
        </authorList>
    </citation>
    <scope>NUCLEOTIDE SEQUENCE [LARGE SCALE GENOMIC DNA]</scope>
    <source>
        <strain evidence="2 3">JP610</strain>
    </source>
</reference>
<dbReference type="EMBL" id="KQ243769">
    <property type="protein sequence ID" value="KNC75222.1"/>
    <property type="molecule type" value="Genomic_DNA"/>
</dbReference>
<feature type="region of interest" description="Disordered" evidence="1">
    <location>
        <begin position="484"/>
        <end position="596"/>
    </location>
</feature>
<evidence type="ECO:0000313" key="2">
    <source>
        <dbReference type="EMBL" id="KNC75222.1"/>
    </source>
</evidence>
<feature type="compositionally biased region" description="Basic and acidic residues" evidence="1">
    <location>
        <begin position="812"/>
        <end position="832"/>
    </location>
</feature>
<protein>
    <submittedName>
        <fullName evidence="2">Uncharacterized protein</fullName>
    </submittedName>
</protein>
<gene>
    <name evidence="2" type="ORF">SARC_12250</name>
</gene>
<organism evidence="2 3">
    <name type="scientific">Sphaeroforma arctica JP610</name>
    <dbReference type="NCBI Taxonomy" id="667725"/>
    <lineage>
        <taxon>Eukaryota</taxon>
        <taxon>Ichthyosporea</taxon>
        <taxon>Ichthyophonida</taxon>
        <taxon>Sphaeroforma</taxon>
    </lineage>
</organism>
<feature type="compositionally biased region" description="Polar residues" evidence="1">
    <location>
        <begin position="13"/>
        <end position="22"/>
    </location>
</feature>
<sequence length="970" mass="105089">MSDEWEPPPIQGSIDTTAMQRSMSDIETRTVNDLARVNLHHTLLECDSKEQLGDGHSSTVRARNNNAEERPVEISGLSNNSSVAYTSASTPSVSSSKSYSRSQSNVSEDSGLGAKSTSASYRPTKVHSRVHMSAGTSVKSNMNIRSLKHHSSVVSKEKPVQNRSLQANEDESFALGRFESVDLKTVHICELCKTSIANEILLHPCKCMECEEAYVHPTCLTSMRDVVKLMCYNPCPCAAQKLTKKSHRHPHSSTPIMGNSLDADLAGKKTAWRAQTQPLGNVRPTSPKGDTSANRSFGSALHPQGRASSTSPQRSFTNTQDDEHGPQSQTTDHTPKSRARRQKSGNTKRMLSSGARYLKHGVSSTVSGVTSAVSGTFGASEKEIDRQRAQMPTDAATHNASFTNPALASEDGSYTSTSKNNSFTNSSYTGSTNIISGGGKDEPSIASSKGMAFTVSMYSAYSPLQAERARQAQEANKANALAQSYTQAQSDVHLHVSPTTRPARGTSPERAAESEASLASQSFDHEISGSGRGERGVNTGPHDQGGARKRAVSDIRKRSADSGSGTGGTASYTAKGEAAKPNRRHTPQFGKATNTPLTVTQSATVLSSYSTSDTTTNIALNSNGDMSQDIMIGSRVVDRQSGADGLYVGANVNDRSRSVSPLHKARLLTARSTAPMSSVGYRMTPPRAHKTPPFVRKAPPGHPYERQLSPTVFQMERTKSNPLHNSSLKHHELRLDPESESSNLGAGTDLGNDVDFASQQTLHFGQRKVGARHRRSLSAQSDVFARQLAKVNTTGSIMSTIDSDGDLGTETGESRDHISVRENSHTGKDPVVRRRSGSRTTGLTNIGETTIKEFAQKRSGVHNQTTGLTRRAISMSDLSYNNNTSMTVQPAICRQRISTNQRKRSSLSETQTNPFMLGMTVEELNLKIDFLQNELGAQSMVLIELQQVRELHINNWVSHLWSGMYHSTRI</sequence>
<feature type="compositionally biased region" description="Basic residues" evidence="1">
    <location>
        <begin position="242"/>
        <end position="251"/>
    </location>
</feature>
<feature type="compositionally biased region" description="Polar residues" evidence="1">
    <location>
        <begin position="288"/>
        <end position="297"/>
    </location>
</feature>